<evidence type="ECO:0000259" key="3">
    <source>
        <dbReference type="PROSITE" id="PS50835"/>
    </source>
</evidence>
<sequence length="639" mass="71574">MYSHISELNGAFNSVAHYVAQAPFNNWEGYNAQHDGLSFTPFGNGLAQPRFYPGQWGPCSVTCGPGISTRAVECVAVQGLTSKVIKLPEYECEGSQKPSLFQPCQIRQCPLSESVDEPPTRETQLISSRKQKSTLKCIDETRKTAVAWSFCDAKQRPIDISRSCNNNPCPPEWSIGKMSECSHTCGGGLRSRKVRCIRRISRAGNPESTLILPDSQCPYPKPQDTEACGFVDCPIAWKVSQWSQCSASCDAGEQRRDVVCEQRTADGQIHKYSPPTPCKNLEKPPTIQICNLGNLIVRSCDRETPLSLLSKDVEQQHKHHRKLTFNIGGHANLYQGTSIKVKCPVRNFTKSNIQWMKDGRIISNNAHTKVSTNGALRIFHARMEDAGVYTCLAGDVQGNVTLAFKPRDSTKVAFIKNQEKSNEFQPPISSTLQDSTDILMDKTILEDICISILQRIRESLKNNGDSRMLGKLADIYDPVKIKYYETGIEALNFRLITLLVSGQYAHKTIAVRQLKCRVNYEGSVAYVDNEICDSLGVMRPPSSRSCTLALCPHWEASKWSECTLSRCIRYAISLQKRDVKCLYENGSIANYSQCDRSNRPKVKKECVNLCHDVFFDFRVRLLSLKDRGVDRVNSDANPT</sequence>
<dbReference type="Gene3D" id="2.60.40.10">
    <property type="entry name" value="Immunoglobulins"/>
    <property type="match status" value="1"/>
</dbReference>
<evidence type="ECO:0000313" key="5">
    <source>
        <dbReference type="Proteomes" id="UP000038040"/>
    </source>
</evidence>
<dbReference type="GO" id="GO:0030198">
    <property type="term" value="P:extracellular matrix organization"/>
    <property type="evidence" value="ECO:0007669"/>
    <property type="project" value="TreeGrafter"/>
</dbReference>
<dbReference type="EMBL" id="UYYG01000002">
    <property type="protein sequence ID" value="VDN50352.1"/>
    <property type="molecule type" value="Genomic_DNA"/>
</dbReference>
<evidence type="ECO:0000313" key="6">
    <source>
        <dbReference type="Proteomes" id="UP000274756"/>
    </source>
</evidence>
<dbReference type="InterPro" id="IPR000884">
    <property type="entry name" value="TSP1_rpt"/>
</dbReference>
<dbReference type="PANTHER" id="PTHR13723">
    <property type="entry name" value="ADAMTS A DISINTEGRIN AND METALLOPROTEASE WITH THROMBOSPONDIN MOTIFS PROTEASE"/>
    <property type="match status" value="1"/>
</dbReference>
<name>A0A158Q3Y1_DRAME</name>
<gene>
    <name evidence="4" type="ORF">DME_LOCUS325</name>
</gene>
<feature type="domain" description="Ig-like" evidence="3">
    <location>
        <begin position="305"/>
        <end position="401"/>
    </location>
</feature>
<dbReference type="PROSITE" id="PS50835">
    <property type="entry name" value="IG_LIKE"/>
    <property type="match status" value="1"/>
</dbReference>
<dbReference type="GO" id="GO:0005576">
    <property type="term" value="C:extracellular region"/>
    <property type="evidence" value="ECO:0007669"/>
    <property type="project" value="UniProtKB-SubCell"/>
</dbReference>
<dbReference type="Proteomes" id="UP000274756">
    <property type="component" value="Unassembled WGS sequence"/>
</dbReference>
<dbReference type="GO" id="GO:0006508">
    <property type="term" value="P:proteolysis"/>
    <property type="evidence" value="ECO:0007669"/>
    <property type="project" value="TreeGrafter"/>
</dbReference>
<dbReference type="OrthoDB" id="5948003at2759"/>
<dbReference type="SMART" id="SM00408">
    <property type="entry name" value="IGc2"/>
    <property type="match status" value="1"/>
</dbReference>
<reference evidence="7" key="1">
    <citation type="submission" date="2016-04" db="UniProtKB">
        <authorList>
            <consortium name="WormBaseParasite"/>
        </authorList>
    </citation>
    <scope>IDENTIFICATION</scope>
</reference>
<reference evidence="4 6" key="2">
    <citation type="submission" date="2018-11" db="EMBL/GenBank/DDBJ databases">
        <authorList>
            <consortium name="Pathogen Informatics"/>
        </authorList>
    </citation>
    <scope>NUCLEOTIDE SEQUENCE [LARGE SCALE GENOMIC DNA]</scope>
</reference>
<dbReference type="Gene3D" id="2.20.100.10">
    <property type="entry name" value="Thrombospondin type-1 (TSP1) repeat"/>
    <property type="match status" value="3"/>
</dbReference>
<organism evidence="5 7">
    <name type="scientific">Dracunculus medinensis</name>
    <name type="common">Guinea worm</name>
    <dbReference type="NCBI Taxonomy" id="318479"/>
    <lineage>
        <taxon>Eukaryota</taxon>
        <taxon>Metazoa</taxon>
        <taxon>Ecdysozoa</taxon>
        <taxon>Nematoda</taxon>
        <taxon>Chromadorea</taxon>
        <taxon>Rhabditida</taxon>
        <taxon>Spirurina</taxon>
        <taxon>Dracunculoidea</taxon>
        <taxon>Dracunculidae</taxon>
        <taxon>Dracunculus</taxon>
    </lineage>
</organism>
<dbReference type="PROSITE" id="PS50092">
    <property type="entry name" value="TSP1"/>
    <property type="match status" value="3"/>
</dbReference>
<dbReference type="AlphaFoldDB" id="A0A158Q3Y1"/>
<evidence type="ECO:0000313" key="7">
    <source>
        <dbReference type="WBParaSite" id="DME_0000345901-mRNA-1"/>
    </source>
</evidence>
<dbReference type="SMART" id="SM00209">
    <property type="entry name" value="TSP1"/>
    <property type="match status" value="3"/>
</dbReference>
<dbReference type="Pfam" id="PF13927">
    <property type="entry name" value="Ig_3"/>
    <property type="match status" value="1"/>
</dbReference>
<dbReference type="GO" id="GO:0031012">
    <property type="term" value="C:extracellular matrix"/>
    <property type="evidence" value="ECO:0007669"/>
    <property type="project" value="TreeGrafter"/>
</dbReference>
<dbReference type="PANTHER" id="PTHR13723:SF281">
    <property type="entry name" value="PAPILIN"/>
    <property type="match status" value="1"/>
</dbReference>
<dbReference type="InterPro" id="IPR003598">
    <property type="entry name" value="Ig_sub2"/>
</dbReference>
<dbReference type="InterPro" id="IPR003599">
    <property type="entry name" value="Ig_sub"/>
</dbReference>
<proteinExistence type="predicted"/>
<dbReference type="SUPFAM" id="SSF82895">
    <property type="entry name" value="TSP-1 type 1 repeat"/>
    <property type="match status" value="3"/>
</dbReference>
<dbReference type="InterPro" id="IPR036383">
    <property type="entry name" value="TSP1_rpt_sf"/>
</dbReference>
<keyword evidence="2" id="KW-0964">Secreted</keyword>
<accession>A0A158Q3Y1</accession>
<dbReference type="InterPro" id="IPR050439">
    <property type="entry name" value="ADAMTS_ADAMTS-like"/>
</dbReference>
<dbReference type="WBParaSite" id="DME_0000345901-mRNA-1">
    <property type="protein sequence ID" value="DME_0000345901-mRNA-1"/>
    <property type="gene ID" value="DME_0000345901"/>
</dbReference>
<protein>
    <submittedName>
        <fullName evidence="7">Ig-like domain-containing protein</fullName>
    </submittedName>
</protein>
<evidence type="ECO:0000256" key="2">
    <source>
        <dbReference type="ARBA" id="ARBA00022525"/>
    </source>
</evidence>
<comment type="subcellular location">
    <subcellularLocation>
        <location evidence="1">Secreted</location>
    </subcellularLocation>
</comment>
<dbReference type="Proteomes" id="UP000038040">
    <property type="component" value="Unplaced"/>
</dbReference>
<dbReference type="Pfam" id="PF19030">
    <property type="entry name" value="TSP1_ADAMTS"/>
    <property type="match status" value="3"/>
</dbReference>
<dbReference type="SMART" id="SM00409">
    <property type="entry name" value="IG"/>
    <property type="match status" value="1"/>
</dbReference>
<dbReference type="SUPFAM" id="SSF48726">
    <property type="entry name" value="Immunoglobulin"/>
    <property type="match status" value="1"/>
</dbReference>
<keyword evidence="6" id="KW-1185">Reference proteome</keyword>
<dbReference type="InterPro" id="IPR013783">
    <property type="entry name" value="Ig-like_fold"/>
</dbReference>
<evidence type="ECO:0000256" key="1">
    <source>
        <dbReference type="ARBA" id="ARBA00004613"/>
    </source>
</evidence>
<dbReference type="STRING" id="318479.A0A158Q3Y1"/>
<dbReference type="InterPro" id="IPR036179">
    <property type="entry name" value="Ig-like_dom_sf"/>
</dbReference>
<dbReference type="InterPro" id="IPR007110">
    <property type="entry name" value="Ig-like_dom"/>
</dbReference>
<evidence type="ECO:0000313" key="4">
    <source>
        <dbReference type="EMBL" id="VDN50352.1"/>
    </source>
</evidence>
<dbReference type="GO" id="GO:0004222">
    <property type="term" value="F:metalloendopeptidase activity"/>
    <property type="evidence" value="ECO:0007669"/>
    <property type="project" value="TreeGrafter"/>
</dbReference>